<comment type="subcellular location">
    <subcellularLocation>
        <location evidence="8">Cell outer membrane</location>
        <topology evidence="8">Lipid-anchor</topology>
    </subcellularLocation>
</comment>
<dbReference type="HOGENOM" id="CLU_016890_9_2_5"/>
<dbReference type="InterPro" id="IPR006665">
    <property type="entry name" value="OmpA-like"/>
</dbReference>
<evidence type="ECO:0000313" key="10">
    <source>
        <dbReference type="EMBL" id="EAP77282.1"/>
    </source>
</evidence>
<dbReference type="HAMAP" id="MF_02204">
    <property type="entry name" value="Pal"/>
    <property type="match status" value="1"/>
</dbReference>
<dbReference type="eggNOG" id="COG2885">
    <property type="taxonomic scope" value="Bacteria"/>
</dbReference>
<dbReference type="PANTHER" id="PTHR30329">
    <property type="entry name" value="STATOR ELEMENT OF FLAGELLAR MOTOR COMPLEX"/>
    <property type="match status" value="1"/>
</dbReference>
<evidence type="ECO:0000313" key="11">
    <source>
        <dbReference type="Proteomes" id="UP000005954"/>
    </source>
</evidence>
<dbReference type="GO" id="GO:0009279">
    <property type="term" value="C:cell outer membrane"/>
    <property type="evidence" value="ECO:0007669"/>
    <property type="project" value="UniProtKB-SubCell"/>
</dbReference>
<evidence type="ECO:0000256" key="5">
    <source>
        <dbReference type="ARBA" id="ARBA00023237"/>
    </source>
</evidence>
<dbReference type="EMBL" id="AALY01000001">
    <property type="protein sequence ID" value="EAP77282.1"/>
    <property type="molecule type" value="Genomic_DNA"/>
</dbReference>
<evidence type="ECO:0000256" key="1">
    <source>
        <dbReference type="ARBA" id="ARBA00022618"/>
    </source>
</evidence>
<dbReference type="CDD" id="cd07185">
    <property type="entry name" value="OmpA_C-like"/>
    <property type="match status" value="1"/>
</dbReference>
<keyword evidence="1 8" id="KW-0132">Cell division</keyword>
<dbReference type="AlphaFoldDB" id="A3SIV1"/>
<evidence type="ECO:0000256" key="3">
    <source>
        <dbReference type="ARBA" id="ARBA00023136"/>
    </source>
</evidence>
<dbReference type="PRINTS" id="PR01021">
    <property type="entry name" value="OMPADOMAIN"/>
</dbReference>
<comment type="similarity">
    <text evidence="8">Belongs to the Pal lipoprotein family.</text>
</comment>
<proteinExistence type="inferred from homology"/>
<feature type="domain" description="OmpA-like" evidence="9">
    <location>
        <begin position="67"/>
        <end position="184"/>
    </location>
</feature>
<keyword evidence="5 8" id="KW-0998">Cell outer membrane</keyword>
<dbReference type="NCBIfam" id="TIGR02802">
    <property type="entry name" value="Pal_lipo"/>
    <property type="match status" value="1"/>
</dbReference>
<keyword evidence="11" id="KW-1185">Reference proteome</keyword>
<comment type="function">
    <text evidence="8">Part of the Tol-Pal system, which plays a role in outer membrane invagination during cell division and is important for maintaining outer membrane integrity.</text>
</comment>
<dbReference type="PROSITE" id="PS51123">
    <property type="entry name" value="OMPA_2"/>
    <property type="match status" value="1"/>
</dbReference>
<dbReference type="PROSITE" id="PS51257">
    <property type="entry name" value="PROKAR_LIPOPROTEIN"/>
    <property type="match status" value="1"/>
</dbReference>
<comment type="caution">
    <text evidence="10">The sequence shown here is derived from an EMBL/GenBank/DDBJ whole genome shotgun (WGS) entry which is preliminary data.</text>
</comment>
<evidence type="ECO:0000256" key="6">
    <source>
        <dbReference type="ARBA" id="ARBA00023288"/>
    </source>
</evidence>
<keyword evidence="4 8" id="KW-0564">Palmitate</keyword>
<accession>A3SIV1</accession>
<evidence type="ECO:0000256" key="2">
    <source>
        <dbReference type="ARBA" id="ARBA00022729"/>
    </source>
</evidence>
<dbReference type="STRING" id="89187.ISM_03295"/>
<dbReference type="InterPro" id="IPR006690">
    <property type="entry name" value="OMPA-like_CS"/>
</dbReference>
<reference evidence="10 11" key="1">
    <citation type="submission" date="2005-12" db="EMBL/GenBank/DDBJ databases">
        <authorList>
            <person name="Moran M.A."/>
            <person name="Ferriera S."/>
            <person name="Johnson J."/>
            <person name="Kravitz S."/>
            <person name="Halpern A."/>
            <person name="Remington K."/>
            <person name="Beeson K."/>
            <person name="Tran B."/>
            <person name="Rogers Y.-H."/>
            <person name="Friedman R."/>
            <person name="Venter J.C."/>
        </authorList>
    </citation>
    <scope>NUCLEOTIDE SEQUENCE [LARGE SCALE GENOMIC DNA]</scope>
    <source>
        <strain evidence="11">ATCC BAA-591 / DSM 15170 / ISM</strain>
    </source>
</reference>
<dbReference type="PROSITE" id="PS01068">
    <property type="entry name" value="OMPA_1"/>
    <property type="match status" value="1"/>
</dbReference>
<keyword evidence="6 8" id="KW-0449">Lipoprotein</keyword>
<keyword evidence="7 8" id="KW-0131">Cell cycle</keyword>
<dbReference type="Gene3D" id="3.30.1330.60">
    <property type="entry name" value="OmpA-like domain"/>
    <property type="match status" value="1"/>
</dbReference>
<dbReference type="PANTHER" id="PTHR30329:SF21">
    <property type="entry name" value="LIPOPROTEIN YIAD-RELATED"/>
    <property type="match status" value="1"/>
</dbReference>
<dbReference type="InterPro" id="IPR039001">
    <property type="entry name" value="Pal"/>
</dbReference>
<dbReference type="InterPro" id="IPR014169">
    <property type="entry name" value="Pal_lipo_C"/>
</dbReference>
<name>A3SIV1_ROSNI</name>
<sequence>MKTTPTTNKRERGTKMKTFQKAMILGTGLLLAACSSPDRFGDSTVDLNGTGANSGVIAGSASDPTSPAYFSQTVGDRVLFPVDQHTLTSTAQQTLNGQAQWLLRNTDYDALIEGHADEQGTREYNLALGARRANSVQEYLISQGVPSTRLKVISYGKERPIEICSEESCYAQNRRSVTVISAGAGV</sequence>
<evidence type="ECO:0000259" key="9">
    <source>
        <dbReference type="PROSITE" id="PS51123"/>
    </source>
</evidence>
<organism evidence="10 11">
    <name type="scientific">Roseovarius nubinhibens (strain ATCC BAA-591 / DSM 15170 / ISM)</name>
    <dbReference type="NCBI Taxonomy" id="89187"/>
    <lineage>
        <taxon>Bacteria</taxon>
        <taxon>Pseudomonadati</taxon>
        <taxon>Pseudomonadota</taxon>
        <taxon>Alphaproteobacteria</taxon>
        <taxon>Rhodobacterales</taxon>
        <taxon>Roseobacteraceae</taxon>
        <taxon>Roseovarius</taxon>
    </lineage>
</organism>
<dbReference type="Proteomes" id="UP000005954">
    <property type="component" value="Unassembled WGS sequence"/>
</dbReference>
<evidence type="ECO:0000256" key="7">
    <source>
        <dbReference type="ARBA" id="ARBA00023306"/>
    </source>
</evidence>
<keyword evidence="2 8" id="KW-0732">Signal</keyword>
<keyword evidence="3 8" id="KW-0472">Membrane</keyword>
<dbReference type="SUPFAM" id="SSF103088">
    <property type="entry name" value="OmpA-like"/>
    <property type="match status" value="1"/>
</dbReference>
<comment type="subunit">
    <text evidence="8">The Tol-Pal system is composed of five core proteins: the inner membrane proteins TolA, TolQ and TolR, the periplasmic protein TolB and the outer membrane protein Pal. They form a network linking the inner and outer membranes and the peptidoglycan layer.</text>
</comment>
<dbReference type="InterPro" id="IPR050330">
    <property type="entry name" value="Bact_OuterMem_StrucFunc"/>
</dbReference>
<dbReference type="InterPro" id="IPR006664">
    <property type="entry name" value="OMP_bac"/>
</dbReference>
<dbReference type="GO" id="GO:0051301">
    <property type="term" value="P:cell division"/>
    <property type="evidence" value="ECO:0007669"/>
    <property type="project" value="UniProtKB-UniRule"/>
</dbReference>
<protein>
    <recommendedName>
        <fullName evidence="8">Peptidoglycan-associated lipoprotein</fullName>
        <shortName evidence="8">PAL</shortName>
    </recommendedName>
</protein>
<gene>
    <name evidence="8" type="primary">pal</name>
    <name evidence="10" type="ORF">ISM_03295</name>
</gene>
<evidence type="ECO:0000256" key="4">
    <source>
        <dbReference type="ARBA" id="ARBA00023139"/>
    </source>
</evidence>
<dbReference type="Pfam" id="PF00691">
    <property type="entry name" value="OmpA"/>
    <property type="match status" value="1"/>
</dbReference>
<dbReference type="InterPro" id="IPR036737">
    <property type="entry name" value="OmpA-like_sf"/>
</dbReference>
<evidence type="ECO:0000256" key="8">
    <source>
        <dbReference type="HAMAP-Rule" id="MF_02204"/>
    </source>
</evidence>